<evidence type="ECO:0000313" key="2">
    <source>
        <dbReference type="Proteomes" id="UP001159428"/>
    </source>
</evidence>
<evidence type="ECO:0000313" key="1">
    <source>
        <dbReference type="EMBL" id="CAH3161511.1"/>
    </source>
</evidence>
<sequence length="134" mass="15497">MATFKETREILLASYASNIITIEEYTFLFEENSSNNLDFPHYNYPPFNLESQSEAECRANLRGGKAPHSSGRRCSSNSAILRMRPGNCLRRNRRALHASEAIFLSLSILRHDTYFRKASTRTLHDMQHRNRFGV</sequence>
<keyword evidence="2" id="KW-1185">Reference proteome</keyword>
<proteinExistence type="predicted"/>
<gene>
    <name evidence="1" type="ORF">PMEA_00033799</name>
</gene>
<dbReference type="EMBL" id="CALNXJ010000080">
    <property type="protein sequence ID" value="CAH3161511.1"/>
    <property type="molecule type" value="Genomic_DNA"/>
</dbReference>
<dbReference type="Proteomes" id="UP001159428">
    <property type="component" value="Unassembled WGS sequence"/>
</dbReference>
<protein>
    <submittedName>
        <fullName evidence="1">Uncharacterized protein</fullName>
    </submittedName>
</protein>
<accession>A0AAU9XY27</accession>
<dbReference type="AlphaFoldDB" id="A0AAU9XY27"/>
<reference evidence="1 2" key="1">
    <citation type="submission" date="2022-05" db="EMBL/GenBank/DDBJ databases">
        <authorList>
            <consortium name="Genoscope - CEA"/>
            <person name="William W."/>
        </authorList>
    </citation>
    <scope>NUCLEOTIDE SEQUENCE [LARGE SCALE GENOMIC DNA]</scope>
</reference>
<organism evidence="1 2">
    <name type="scientific">Pocillopora meandrina</name>
    <dbReference type="NCBI Taxonomy" id="46732"/>
    <lineage>
        <taxon>Eukaryota</taxon>
        <taxon>Metazoa</taxon>
        <taxon>Cnidaria</taxon>
        <taxon>Anthozoa</taxon>
        <taxon>Hexacorallia</taxon>
        <taxon>Scleractinia</taxon>
        <taxon>Astrocoeniina</taxon>
        <taxon>Pocilloporidae</taxon>
        <taxon>Pocillopora</taxon>
    </lineage>
</organism>
<name>A0AAU9XY27_9CNID</name>
<comment type="caution">
    <text evidence="1">The sequence shown here is derived from an EMBL/GenBank/DDBJ whole genome shotgun (WGS) entry which is preliminary data.</text>
</comment>